<feature type="region of interest" description="Disordered" evidence="1">
    <location>
        <begin position="53"/>
        <end position="82"/>
    </location>
</feature>
<evidence type="ECO:0000313" key="3">
    <source>
        <dbReference type="Proteomes" id="UP000242855"/>
    </source>
</evidence>
<dbReference type="EMBL" id="CP022378">
    <property type="protein sequence ID" value="ATA68614.1"/>
    <property type="molecule type" value="Genomic_DNA"/>
</dbReference>
<evidence type="ECO:0000256" key="1">
    <source>
        <dbReference type="SAM" id="MobiDB-lite"/>
    </source>
</evidence>
<evidence type="ECO:0000313" key="2">
    <source>
        <dbReference type="EMBL" id="ATA68614.1"/>
    </source>
</evidence>
<dbReference type="KEGG" id="ccyn:CGC48_08225"/>
<protein>
    <submittedName>
        <fullName evidence="2">Membrane-binding protein</fullName>
    </submittedName>
</protein>
<sequence>MMPKSYAEKIAQVKVLIDGLRESKDALPAGITEEAIDELENLRNEVEKLNSEQESLKAELKKKTEEATQKQKQMEERSSKMRKRIKIDYEQSMWRKYGIEDKR</sequence>
<dbReference type="Proteomes" id="UP000242855">
    <property type="component" value="Chromosome"/>
</dbReference>
<gene>
    <name evidence="2" type="ORF">CGC48_08225</name>
</gene>
<name>A0A250E6L2_9FLAO</name>
<organism evidence="2 3">
    <name type="scientific">Capnocytophaga cynodegmi</name>
    <dbReference type="NCBI Taxonomy" id="28189"/>
    <lineage>
        <taxon>Bacteria</taxon>
        <taxon>Pseudomonadati</taxon>
        <taxon>Bacteroidota</taxon>
        <taxon>Flavobacteriia</taxon>
        <taxon>Flavobacteriales</taxon>
        <taxon>Flavobacteriaceae</taxon>
        <taxon>Capnocytophaga</taxon>
    </lineage>
</organism>
<dbReference type="AlphaFoldDB" id="A0A250E6L2"/>
<accession>A0A250E6L2</accession>
<proteinExistence type="predicted"/>
<dbReference type="OrthoDB" id="1151550at2"/>
<feature type="compositionally biased region" description="Basic and acidic residues" evidence="1">
    <location>
        <begin position="53"/>
        <end position="79"/>
    </location>
</feature>
<reference evidence="2 3" key="1">
    <citation type="journal article" date="2017" name="Genome Announc.">
        <title>Twelve Complete Reference Genomes of Clinical Isolates in the Capnocytophaga Genus.</title>
        <authorList>
            <person name="Villarma A."/>
            <person name="Gulvik C.A."/>
            <person name="Rowe L.A."/>
            <person name="Sheth M."/>
            <person name="Juieng P."/>
            <person name="Nicholson A.C."/>
            <person name="Loparev V.N."/>
            <person name="McQuiston J.R."/>
        </authorList>
    </citation>
    <scope>NUCLEOTIDE SEQUENCE [LARGE SCALE GENOMIC DNA]</scope>
    <source>
        <strain evidence="2 3">G7591</strain>
    </source>
</reference>